<protein>
    <submittedName>
        <fullName evidence="10">Glutamine synthetase family protein</fullName>
        <ecNumber evidence="10">6.3.1.-</ecNumber>
    </submittedName>
</protein>
<evidence type="ECO:0000313" key="10">
    <source>
        <dbReference type="EMBL" id="MFD1326010.1"/>
    </source>
</evidence>
<dbReference type="PANTHER" id="PTHR43785:SF12">
    <property type="entry name" value="TYPE-1 GLUTAMINE SYNTHETASE 2"/>
    <property type="match status" value="1"/>
</dbReference>
<keyword evidence="4" id="KW-0067">ATP-binding</keyword>
<evidence type="ECO:0000256" key="3">
    <source>
        <dbReference type="ARBA" id="ARBA00022741"/>
    </source>
</evidence>
<accession>A0ABW3YRL9</accession>
<evidence type="ECO:0000256" key="4">
    <source>
        <dbReference type="ARBA" id="ARBA00022840"/>
    </source>
</evidence>
<evidence type="ECO:0000259" key="9">
    <source>
        <dbReference type="PROSITE" id="PS51987"/>
    </source>
</evidence>
<dbReference type="SMART" id="SM01230">
    <property type="entry name" value="Gln-synt_C"/>
    <property type="match status" value="1"/>
</dbReference>
<dbReference type="InterPro" id="IPR036651">
    <property type="entry name" value="Gln_synt_N_sf"/>
</dbReference>
<feature type="domain" description="GS catalytic" evidence="9">
    <location>
        <begin position="122"/>
        <end position="467"/>
    </location>
</feature>
<dbReference type="Proteomes" id="UP001597260">
    <property type="component" value="Unassembled WGS sequence"/>
</dbReference>
<dbReference type="GO" id="GO:0016874">
    <property type="term" value="F:ligase activity"/>
    <property type="evidence" value="ECO:0007669"/>
    <property type="project" value="UniProtKB-KW"/>
</dbReference>
<dbReference type="Gene3D" id="3.10.20.70">
    <property type="entry name" value="Glutamine synthetase, N-terminal domain"/>
    <property type="match status" value="1"/>
</dbReference>
<keyword evidence="3" id="KW-0547">Nucleotide-binding</keyword>
<evidence type="ECO:0000256" key="2">
    <source>
        <dbReference type="ARBA" id="ARBA00022598"/>
    </source>
</evidence>
<proteinExistence type="inferred from homology"/>
<evidence type="ECO:0000256" key="1">
    <source>
        <dbReference type="ARBA" id="ARBA00009897"/>
    </source>
</evidence>
<evidence type="ECO:0000313" key="11">
    <source>
        <dbReference type="Proteomes" id="UP001597260"/>
    </source>
</evidence>
<reference evidence="11" key="1">
    <citation type="journal article" date="2019" name="Int. J. Syst. Evol. Microbiol.">
        <title>The Global Catalogue of Microorganisms (GCM) 10K type strain sequencing project: providing services to taxonomists for standard genome sequencing and annotation.</title>
        <authorList>
            <consortium name="The Broad Institute Genomics Platform"/>
            <consortium name="The Broad Institute Genome Sequencing Center for Infectious Disease"/>
            <person name="Wu L."/>
            <person name="Ma J."/>
        </authorList>
    </citation>
    <scope>NUCLEOTIDE SEQUENCE [LARGE SCALE GENOMIC DNA]</scope>
    <source>
        <strain evidence="11">JCM 31037</strain>
    </source>
</reference>
<dbReference type="InterPro" id="IPR008147">
    <property type="entry name" value="Gln_synt_N"/>
</dbReference>
<sequence length="467" mass="50501">MRRTPALTLEELRVAIDGGEIDTVVLALVDMQGRLQGKRFHASHFLDEVVGHGAEGCNYLLAVDVEMNTVDGYAMSSWARGYGDLNLVPDLATLRRVPWQPGTALLLADLAWPDGAPIGASPRQVLRQQLDRLARHGLTAFAGTELEFVLFRDSYEDAWRRGYRDLTPANLYNVDYSLLGTARVEPLLRRIRTEMAGAGLMPEAAKGECNLGQHEITFRYADALTCADHHAIYKNGAKEIAAQEGMALTFMAKPNDREGNSCHIHFSLRSTDGQPVFSGTSRDGRPGPPGSSGGGAALSVIGQRALAGLLATMGDFSLLFAPNINSYKRYQPGSFAPTALRWGTDNRTCALRLVGHGSGLRVENRVPGADVNPYLAIAGLVAGAVHGIEQDLALEPECTGNAYDDATAPRVPGTLRDALALWQASPVARAAFGDEVVDHYANNARVELAAFDAAVTDWEMFRGFERL</sequence>
<evidence type="ECO:0000259" key="8">
    <source>
        <dbReference type="PROSITE" id="PS51986"/>
    </source>
</evidence>
<dbReference type="RefSeq" id="WP_377579069.1">
    <property type="nucleotide sequence ID" value="NZ_JBHTMP010000110.1"/>
</dbReference>
<dbReference type="EC" id="6.3.1.-" evidence="10"/>
<feature type="region of interest" description="Disordered" evidence="7">
    <location>
        <begin position="270"/>
        <end position="295"/>
    </location>
</feature>
<comment type="caution">
    <text evidence="10">The sequence shown here is derived from an EMBL/GenBank/DDBJ whole genome shotgun (WGS) entry which is preliminary data.</text>
</comment>
<comment type="similarity">
    <text evidence="1 5 6">Belongs to the glutamine synthetase family.</text>
</comment>
<dbReference type="EMBL" id="JBHTMP010000110">
    <property type="protein sequence ID" value="MFD1326010.1"/>
    <property type="molecule type" value="Genomic_DNA"/>
</dbReference>
<dbReference type="InterPro" id="IPR014746">
    <property type="entry name" value="Gln_synth/guanido_kin_cat_dom"/>
</dbReference>
<feature type="domain" description="GS beta-grasp" evidence="8">
    <location>
        <begin position="19"/>
        <end position="115"/>
    </location>
</feature>
<keyword evidence="11" id="KW-1185">Reference proteome</keyword>
<gene>
    <name evidence="10" type="ORF">ACFQ4H_33525</name>
</gene>
<dbReference type="PANTHER" id="PTHR43785">
    <property type="entry name" value="GAMMA-GLUTAMYLPUTRESCINE SYNTHETASE"/>
    <property type="match status" value="1"/>
</dbReference>
<keyword evidence="2 10" id="KW-0436">Ligase</keyword>
<name>A0ABW3YRL9_9ACTN</name>
<organism evidence="10 11">
    <name type="scientific">Micromonospora sonneratiae</name>
    <dbReference type="NCBI Taxonomy" id="1184706"/>
    <lineage>
        <taxon>Bacteria</taxon>
        <taxon>Bacillati</taxon>
        <taxon>Actinomycetota</taxon>
        <taxon>Actinomycetes</taxon>
        <taxon>Micromonosporales</taxon>
        <taxon>Micromonosporaceae</taxon>
        <taxon>Micromonospora</taxon>
    </lineage>
</organism>
<dbReference type="PROSITE" id="PS51987">
    <property type="entry name" value="GS_CATALYTIC"/>
    <property type="match status" value="1"/>
</dbReference>
<dbReference type="PROSITE" id="PS51986">
    <property type="entry name" value="GS_BETA_GRASP"/>
    <property type="match status" value="1"/>
</dbReference>
<dbReference type="Pfam" id="PF00120">
    <property type="entry name" value="Gln-synt_C"/>
    <property type="match status" value="1"/>
</dbReference>
<dbReference type="SUPFAM" id="SSF54368">
    <property type="entry name" value="Glutamine synthetase, N-terminal domain"/>
    <property type="match status" value="1"/>
</dbReference>
<evidence type="ECO:0000256" key="7">
    <source>
        <dbReference type="SAM" id="MobiDB-lite"/>
    </source>
</evidence>
<evidence type="ECO:0000256" key="6">
    <source>
        <dbReference type="RuleBase" id="RU000384"/>
    </source>
</evidence>
<dbReference type="Gene3D" id="3.30.590.10">
    <property type="entry name" value="Glutamine synthetase/guanido kinase, catalytic domain"/>
    <property type="match status" value="1"/>
</dbReference>
<dbReference type="SUPFAM" id="SSF55931">
    <property type="entry name" value="Glutamine synthetase/guanido kinase"/>
    <property type="match status" value="1"/>
</dbReference>
<dbReference type="InterPro" id="IPR008146">
    <property type="entry name" value="Gln_synth_cat_dom"/>
</dbReference>
<evidence type="ECO:0000256" key="5">
    <source>
        <dbReference type="PROSITE-ProRule" id="PRU01330"/>
    </source>
</evidence>